<dbReference type="Pfam" id="PF02768">
    <property type="entry name" value="DNA_pol3_beta_3"/>
    <property type="match status" value="1"/>
</dbReference>
<dbReference type="AlphaFoldDB" id="A0AB38YFS9"/>
<evidence type="ECO:0000313" key="14">
    <source>
        <dbReference type="EMBL" id="WLD58191.1"/>
    </source>
</evidence>
<dbReference type="SUPFAM" id="SSF55979">
    <property type="entry name" value="DNA clamp"/>
    <property type="match status" value="3"/>
</dbReference>
<gene>
    <name evidence="14" type="primary">dnaN</name>
    <name evidence="14" type="ORF">NFC81_00010</name>
</gene>
<evidence type="ECO:0000256" key="9">
    <source>
        <dbReference type="ARBA" id="ARBA00023125"/>
    </source>
</evidence>
<keyword evidence="5 10" id="KW-0808">Transferase</keyword>
<evidence type="ECO:0000259" key="12">
    <source>
        <dbReference type="Pfam" id="PF02767"/>
    </source>
</evidence>
<feature type="domain" description="DNA polymerase III beta sliding clamp C-terminal" evidence="13">
    <location>
        <begin position="246"/>
        <end position="365"/>
    </location>
</feature>
<dbReference type="InterPro" id="IPR046938">
    <property type="entry name" value="DNA_clamp_sf"/>
</dbReference>
<comment type="subunit">
    <text evidence="10">Forms a ring-shaped head-to-tail homodimer around DNA.</text>
</comment>
<dbReference type="GO" id="GO:0008408">
    <property type="term" value="F:3'-5' exonuclease activity"/>
    <property type="evidence" value="ECO:0007669"/>
    <property type="project" value="InterPro"/>
</dbReference>
<dbReference type="GO" id="GO:0009360">
    <property type="term" value="C:DNA polymerase III complex"/>
    <property type="evidence" value="ECO:0007669"/>
    <property type="project" value="InterPro"/>
</dbReference>
<dbReference type="Pfam" id="PF00712">
    <property type="entry name" value="DNA_pol3_beta"/>
    <property type="match status" value="1"/>
</dbReference>
<dbReference type="SMART" id="SM00480">
    <property type="entry name" value="POL3Bc"/>
    <property type="match status" value="1"/>
</dbReference>
<evidence type="ECO:0000256" key="10">
    <source>
        <dbReference type="PIRNR" id="PIRNR000804"/>
    </source>
</evidence>
<keyword evidence="9" id="KW-0238">DNA-binding</keyword>
<evidence type="ECO:0000259" key="11">
    <source>
        <dbReference type="Pfam" id="PF00712"/>
    </source>
</evidence>
<dbReference type="GO" id="GO:0003887">
    <property type="term" value="F:DNA-directed DNA polymerase activity"/>
    <property type="evidence" value="ECO:0007669"/>
    <property type="project" value="UniProtKB-UniRule"/>
</dbReference>
<name>A0AB38YFS9_9GAMM</name>
<keyword evidence="8 10" id="KW-0239">DNA-directed DNA polymerase</keyword>
<dbReference type="RefSeq" id="WP_304995477.1">
    <property type="nucleotide sequence ID" value="NZ_CP101717.1"/>
</dbReference>
<accession>A0AB38YFS9</accession>
<dbReference type="EMBL" id="CP101717">
    <property type="protein sequence ID" value="WLD58191.1"/>
    <property type="molecule type" value="Genomic_DNA"/>
</dbReference>
<evidence type="ECO:0000256" key="7">
    <source>
        <dbReference type="ARBA" id="ARBA00022705"/>
    </source>
</evidence>
<comment type="subcellular location">
    <subcellularLocation>
        <location evidence="1 10">Cytoplasm</location>
    </subcellularLocation>
</comment>
<evidence type="ECO:0000256" key="2">
    <source>
        <dbReference type="ARBA" id="ARBA00010752"/>
    </source>
</evidence>
<dbReference type="PIRSF" id="PIRSF000804">
    <property type="entry name" value="DNA_pol_III_b"/>
    <property type="match status" value="1"/>
</dbReference>
<evidence type="ECO:0000256" key="4">
    <source>
        <dbReference type="ARBA" id="ARBA00022490"/>
    </source>
</evidence>
<evidence type="ECO:0000256" key="1">
    <source>
        <dbReference type="ARBA" id="ARBA00004496"/>
    </source>
</evidence>
<sequence length="366" mass="40725">MNLKVSREDLLKPLQFVAGVVEKRNTLAILANVLLEVEGDVLTLTGTDLEVELVARLPLLEPAEHSAVTLPAKKLLDICKSLPAESVIDLVQDGDRVIIKTGRSRYNLATLPAVEFPNIQTEEDTAPVTLPQRVLRKVIDSTTFAMAVQDVRYYLNGMLLELKDKQLRSVATDGHRLAMALTQLESEVPNVQVIVPRKGILELQRIIDDSDKNLTLELTSNHMRATLDQFTFTTKLVDGKFPDYERVIPRGGDKEIVADKESLKMVLSRASILSNEKYRGVRLVFTDGNVQVLANNPEQEEAEENLAVDYQGEPLEVGFNVTYLIDVLNAVKGDQIMIKASDANSSALVRDFDDDTAVYVIMPMRL</sequence>
<comment type="function">
    <text evidence="10">Confers DNA tethering and processivity to DNA polymerases and other proteins. Acts as a clamp, forming a ring around DNA (a reaction catalyzed by the clamp-loading complex) which diffuses in an ATP-independent manner freely and bidirectionally along dsDNA. Initially characterized for its ability to contact the catalytic subunit of DNA polymerase III (Pol III), a complex, multichain enzyme responsible for most of the replicative synthesis in bacteria; Pol III exhibits 3'-5' exonuclease proofreading activity. The beta chain is required for initiation of replication as well as for processivity of DNA replication.</text>
</comment>
<dbReference type="InterPro" id="IPR022637">
    <property type="entry name" value="DNA_polIII_beta_cen"/>
</dbReference>
<keyword evidence="6 10" id="KW-0548">Nucleotidyltransferase</keyword>
<dbReference type="PANTHER" id="PTHR30478:SF0">
    <property type="entry name" value="BETA SLIDING CLAMP"/>
    <property type="match status" value="1"/>
</dbReference>
<evidence type="ECO:0000256" key="8">
    <source>
        <dbReference type="ARBA" id="ARBA00022932"/>
    </source>
</evidence>
<protein>
    <recommendedName>
        <fullName evidence="3 10">Beta sliding clamp</fullName>
    </recommendedName>
</protein>
<evidence type="ECO:0000256" key="6">
    <source>
        <dbReference type="ARBA" id="ARBA00022695"/>
    </source>
</evidence>
<feature type="domain" description="DNA polymerase III beta sliding clamp central" evidence="12">
    <location>
        <begin position="129"/>
        <end position="243"/>
    </location>
</feature>
<dbReference type="InterPro" id="IPR001001">
    <property type="entry name" value="DNA_polIII_beta"/>
</dbReference>
<reference evidence="14" key="1">
    <citation type="submission" date="2022-07" db="EMBL/GenBank/DDBJ databases">
        <title>Complete genome sequence of Salinispirillum sp. LH10-3-1 capable of multiple carbohydrate inversion isolated from a soda lake.</title>
        <authorList>
            <person name="Liu J."/>
            <person name="Zhai Y."/>
            <person name="Zhang H."/>
            <person name="Yang H."/>
            <person name="Qu J."/>
            <person name="Li J."/>
        </authorList>
    </citation>
    <scope>NUCLEOTIDE SEQUENCE</scope>
    <source>
        <strain evidence="14">LH 10-3-1</strain>
    </source>
</reference>
<evidence type="ECO:0000256" key="5">
    <source>
        <dbReference type="ARBA" id="ARBA00022679"/>
    </source>
</evidence>
<dbReference type="GO" id="GO:0003677">
    <property type="term" value="F:DNA binding"/>
    <property type="evidence" value="ECO:0007669"/>
    <property type="project" value="UniProtKB-UniRule"/>
</dbReference>
<dbReference type="GO" id="GO:0005737">
    <property type="term" value="C:cytoplasm"/>
    <property type="evidence" value="ECO:0007669"/>
    <property type="project" value="UniProtKB-SubCell"/>
</dbReference>
<organism evidence="14">
    <name type="scientific">Salinispirillum sp. LH 10-3-1</name>
    <dbReference type="NCBI Taxonomy" id="2952525"/>
    <lineage>
        <taxon>Bacteria</taxon>
        <taxon>Pseudomonadati</taxon>
        <taxon>Pseudomonadota</taxon>
        <taxon>Gammaproteobacteria</taxon>
        <taxon>Oceanospirillales</taxon>
        <taxon>Saccharospirillaceae</taxon>
        <taxon>Salinispirillum</taxon>
    </lineage>
</organism>
<dbReference type="Gene3D" id="3.10.150.10">
    <property type="entry name" value="DNA Polymerase III, subunit A, domain 2"/>
    <property type="match status" value="1"/>
</dbReference>
<dbReference type="NCBIfam" id="TIGR00663">
    <property type="entry name" value="dnan"/>
    <property type="match status" value="1"/>
</dbReference>
<keyword evidence="7 10" id="KW-0235">DNA replication</keyword>
<dbReference type="CDD" id="cd00140">
    <property type="entry name" value="beta_clamp"/>
    <property type="match status" value="1"/>
</dbReference>
<dbReference type="Gene3D" id="3.70.10.10">
    <property type="match status" value="1"/>
</dbReference>
<dbReference type="InterPro" id="IPR022635">
    <property type="entry name" value="DNA_polIII_beta_C"/>
</dbReference>
<proteinExistence type="inferred from homology"/>
<dbReference type="Pfam" id="PF02767">
    <property type="entry name" value="DNA_pol3_beta_2"/>
    <property type="match status" value="1"/>
</dbReference>
<evidence type="ECO:0000259" key="13">
    <source>
        <dbReference type="Pfam" id="PF02768"/>
    </source>
</evidence>
<dbReference type="GO" id="GO:0006271">
    <property type="term" value="P:DNA strand elongation involved in DNA replication"/>
    <property type="evidence" value="ECO:0007669"/>
    <property type="project" value="TreeGrafter"/>
</dbReference>
<keyword evidence="4 10" id="KW-0963">Cytoplasm</keyword>
<evidence type="ECO:0000256" key="3">
    <source>
        <dbReference type="ARBA" id="ARBA00021035"/>
    </source>
</evidence>
<feature type="domain" description="DNA polymerase III beta sliding clamp N-terminal" evidence="11">
    <location>
        <begin position="1"/>
        <end position="119"/>
    </location>
</feature>
<dbReference type="PANTHER" id="PTHR30478">
    <property type="entry name" value="DNA POLYMERASE III SUBUNIT BETA"/>
    <property type="match status" value="1"/>
</dbReference>
<comment type="similarity">
    <text evidence="2 10">Belongs to the beta sliding clamp family.</text>
</comment>
<dbReference type="InterPro" id="IPR022634">
    <property type="entry name" value="DNA_polIII_beta_N"/>
</dbReference>